<evidence type="ECO:0000256" key="5">
    <source>
        <dbReference type="ARBA" id="ARBA00022660"/>
    </source>
</evidence>
<dbReference type="GO" id="GO:0009916">
    <property type="term" value="F:alternative oxidase activity"/>
    <property type="evidence" value="ECO:0007669"/>
    <property type="project" value="InterPro"/>
</dbReference>
<comment type="cofactor">
    <cofactor evidence="1">
        <name>Fe cation</name>
        <dbReference type="ChEBI" id="CHEBI:24875"/>
    </cofactor>
</comment>
<comment type="similarity">
    <text evidence="3">Belongs to the alternative oxidase family.</text>
</comment>
<evidence type="ECO:0000256" key="4">
    <source>
        <dbReference type="ARBA" id="ARBA00022448"/>
    </source>
</evidence>
<evidence type="ECO:0000256" key="8">
    <source>
        <dbReference type="ARBA" id="ARBA00022982"/>
    </source>
</evidence>
<keyword evidence="8" id="KW-0249">Electron transport</keyword>
<keyword evidence="6" id="KW-0812">Transmembrane</keyword>
<evidence type="ECO:0000256" key="7">
    <source>
        <dbReference type="ARBA" id="ARBA00022723"/>
    </source>
</evidence>
<dbReference type="PANTHER" id="PTHR31803:SF19">
    <property type="entry name" value="UBIQUINOL OXIDASE"/>
    <property type="match status" value="1"/>
</dbReference>
<dbReference type="AlphaFoldDB" id="A0A5J4YJU4"/>
<evidence type="ECO:0000313" key="13">
    <source>
        <dbReference type="EMBL" id="KAA8491689.1"/>
    </source>
</evidence>
<organism evidence="13 14">
    <name type="scientific">Porphyridium purpureum</name>
    <name type="common">Red alga</name>
    <name type="synonym">Porphyridium cruentum</name>
    <dbReference type="NCBI Taxonomy" id="35688"/>
    <lineage>
        <taxon>Eukaryota</taxon>
        <taxon>Rhodophyta</taxon>
        <taxon>Bangiophyceae</taxon>
        <taxon>Porphyridiales</taxon>
        <taxon>Porphyridiaceae</taxon>
        <taxon>Porphyridium</taxon>
    </lineage>
</organism>
<dbReference type="Proteomes" id="UP000324585">
    <property type="component" value="Unassembled WGS sequence"/>
</dbReference>
<dbReference type="PANTHER" id="PTHR31803">
    <property type="entry name" value="ALTERNATIVE OXIDASE"/>
    <property type="match status" value="1"/>
</dbReference>
<proteinExistence type="inferred from homology"/>
<evidence type="ECO:0000256" key="11">
    <source>
        <dbReference type="ARBA" id="ARBA00023004"/>
    </source>
</evidence>
<keyword evidence="11" id="KW-0408">Iron</keyword>
<dbReference type="GO" id="GO:0005739">
    <property type="term" value="C:mitochondrion"/>
    <property type="evidence" value="ECO:0007669"/>
    <property type="project" value="TreeGrafter"/>
</dbReference>
<gene>
    <name evidence="13" type="ORF">FVE85_9736</name>
</gene>
<dbReference type="InterPro" id="IPR002680">
    <property type="entry name" value="AOX"/>
</dbReference>
<dbReference type="EMBL" id="VRMN01000012">
    <property type="protein sequence ID" value="KAA8491689.1"/>
    <property type="molecule type" value="Genomic_DNA"/>
</dbReference>
<evidence type="ECO:0000256" key="6">
    <source>
        <dbReference type="ARBA" id="ARBA00022692"/>
    </source>
</evidence>
<keyword evidence="4" id="KW-0813">Transport</keyword>
<evidence type="ECO:0000256" key="9">
    <source>
        <dbReference type="ARBA" id="ARBA00022989"/>
    </source>
</evidence>
<evidence type="ECO:0000313" key="14">
    <source>
        <dbReference type="Proteomes" id="UP000324585"/>
    </source>
</evidence>
<comment type="caution">
    <text evidence="13">The sequence shown here is derived from an EMBL/GenBank/DDBJ whole genome shotgun (WGS) entry which is preliminary data.</text>
</comment>
<keyword evidence="12" id="KW-0472">Membrane</keyword>
<accession>A0A5J4YJU4</accession>
<dbReference type="OrthoDB" id="4493at2759"/>
<keyword evidence="5" id="KW-0679">Respiratory chain</keyword>
<dbReference type="GO" id="GO:0046872">
    <property type="term" value="F:metal ion binding"/>
    <property type="evidence" value="ECO:0007669"/>
    <property type="project" value="UniProtKB-KW"/>
</dbReference>
<evidence type="ECO:0000256" key="3">
    <source>
        <dbReference type="ARBA" id="ARBA00008388"/>
    </source>
</evidence>
<evidence type="ECO:0000256" key="12">
    <source>
        <dbReference type="ARBA" id="ARBA00023136"/>
    </source>
</evidence>
<name>A0A5J4YJU4_PORPP</name>
<keyword evidence="9" id="KW-1133">Transmembrane helix</keyword>
<evidence type="ECO:0000256" key="10">
    <source>
        <dbReference type="ARBA" id="ARBA00023002"/>
    </source>
</evidence>
<keyword evidence="10" id="KW-0560">Oxidoreductase</keyword>
<dbReference type="GO" id="GO:0016020">
    <property type="term" value="C:membrane"/>
    <property type="evidence" value="ECO:0007669"/>
    <property type="project" value="UniProtKB-SubCell"/>
</dbReference>
<evidence type="ECO:0000256" key="2">
    <source>
        <dbReference type="ARBA" id="ARBA00004370"/>
    </source>
</evidence>
<dbReference type="InterPro" id="IPR038659">
    <property type="entry name" value="AOX_sf"/>
</dbReference>
<sequence>MMAFVGSFGVAGGGATFAPRAAQRYGSEVCGGDVKAKVGRLHQDSCSRPTGRGVVMSARVRADEPRAKTVRRRGVVARHASKEGASNAVQSDSETDENGMVAVQYYRPEQGGENFSRYQFYPQNALLMAGRNFVSELEAIAGEIGQALRSLVGKRDDGSLPQMLKLTVSNEDVNARERYREDVLKEIPEVWPPVKALYTVLCQLLDVWFDDNAPIQRFWFLETVARVPYFSYVSILHLYETLGWWRDAKLIQLHSLEAANEYMHLLVMESLGGNRKWKDRFFAEHLAIMYYWAIVVLFLISPKQSYAFSQLLEAHATDTYTVFLEQNEARLKALPPPECAVLYYNDPDDAKAQTIERRLFPKFDFADFRQVAKPVDKSIAVESLDYVESLYDVFRNIAKDEQNHVEAMVACQGLSQGRFDGFDPERNTIIVGTLDTKQKRAEKQKFVHSKRAVQNDFETVADAVTDKVSKASSTPKDD</sequence>
<protein>
    <submittedName>
        <fullName evidence="13">Ubiquinol oxidase 4, chloroplastic/chromoplastic</fullName>
    </submittedName>
</protein>
<keyword evidence="7" id="KW-0479">Metal-binding</keyword>
<dbReference type="Gene3D" id="1.20.1260.140">
    <property type="entry name" value="Alternative oxidase"/>
    <property type="match status" value="1"/>
</dbReference>
<evidence type="ECO:0000256" key="1">
    <source>
        <dbReference type="ARBA" id="ARBA00001962"/>
    </source>
</evidence>
<reference evidence="14" key="1">
    <citation type="journal article" date="2019" name="Nat. Commun.">
        <title>Expansion of phycobilisome linker gene families in mesophilic red algae.</title>
        <authorList>
            <person name="Lee J."/>
            <person name="Kim D."/>
            <person name="Bhattacharya D."/>
            <person name="Yoon H.S."/>
        </authorList>
    </citation>
    <scope>NUCLEOTIDE SEQUENCE [LARGE SCALE GENOMIC DNA]</scope>
    <source>
        <strain evidence="14">CCMP 1328</strain>
    </source>
</reference>
<keyword evidence="14" id="KW-1185">Reference proteome</keyword>
<comment type="subcellular location">
    <subcellularLocation>
        <location evidence="2">Membrane</location>
    </subcellularLocation>
</comment>
<dbReference type="GO" id="GO:0010230">
    <property type="term" value="P:alternative respiration"/>
    <property type="evidence" value="ECO:0007669"/>
    <property type="project" value="TreeGrafter"/>
</dbReference>
<dbReference type="Pfam" id="PF01786">
    <property type="entry name" value="AOX"/>
    <property type="match status" value="1"/>
</dbReference>